<dbReference type="EMBL" id="JAVFKY010000009">
    <property type="protein sequence ID" value="KAK5574397.1"/>
    <property type="molecule type" value="Genomic_DNA"/>
</dbReference>
<keyword evidence="2" id="KW-0496">Mitochondrion</keyword>
<evidence type="ECO:0000313" key="2">
    <source>
        <dbReference type="EMBL" id="KAK5574397.1"/>
    </source>
</evidence>
<protein>
    <submittedName>
        <fullName evidence="2">Uncharacterized protein</fullName>
    </submittedName>
</protein>
<keyword evidence="1" id="KW-0472">Membrane</keyword>
<proteinExistence type="predicted"/>
<dbReference type="AlphaFoldDB" id="A0AAN7TIX7"/>
<dbReference type="Proteomes" id="UP001344447">
    <property type="component" value="Unassembled WGS sequence"/>
</dbReference>
<comment type="caution">
    <text evidence="2">The sequence shown here is derived from an EMBL/GenBank/DDBJ whole genome shotgun (WGS) entry which is preliminary data.</text>
</comment>
<sequence>MEKKKIANKVKRDMLEEKLERLDLIFTKYVELKLPLEILRNLWLYKFIRRKNNLIGPLNNQILSPYLQFNLYFDEKKARKETLKIYMKKCMFVIGHVLYLSSIAYYDSFLYDIVMNNWLEEIMRTKY</sequence>
<keyword evidence="1" id="KW-1133">Transmembrane helix</keyword>
<keyword evidence="3" id="KW-1185">Reference proteome</keyword>
<organism evidence="2 3">
    <name type="scientific">Dictyostelium firmibasis</name>
    <dbReference type="NCBI Taxonomy" id="79012"/>
    <lineage>
        <taxon>Eukaryota</taxon>
        <taxon>Amoebozoa</taxon>
        <taxon>Evosea</taxon>
        <taxon>Eumycetozoa</taxon>
        <taxon>Dictyostelia</taxon>
        <taxon>Dictyosteliales</taxon>
        <taxon>Dictyosteliaceae</taxon>
        <taxon>Dictyostelium</taxon>
    </lineage>
</organism>
<keyword evidence="1" id="KW-0812">Transmembrane</keyword>
<geneLocation type="mitochondrion" evidence="2"/>
<reference evidence="2 3" key="1">
    <citation type="submission" date="2023-11" db="EMBL/GenBank/DDBJ databases">
        <title>Dfirmibasis_genome.</title>
        <authorList>
            <person name="Edelbroek B."/>
            <person name="Kjellin J."/>
            <person name="Jerlstrom-Hultqvist J."/>
            <person name="Soderbom F."/>
        </authorList>
    </citation>
    <scope>NUCLEOTIDE SEQUENCE [LARGE SCALE GENOMIC DNA]</scope>
    <source>
        <strain evidence="2 3">TNS-C-14</strain>
    </source>
</reference>
<gene>
    <name evidence="2" type="ORF">RB653_011176</name>
</gene>
<evidence type="ECO:0000256" key="1">
    <source>
        <dbReference type="SAM" id="Phobius"/>
    </source>
</evidence>
<accession>A0AAN7TIX7</accession>
<name>A0AAN7TIX7_9MYCE</name>
<feature type="transmembrane region" description="Helical" evidence="1">
    <location>
        <begin position="86"/>
        <end position="106"/>
    </location>
</feature>
<evidence type="ECO:0000313" key="3">
    <source>
        <dbReference type="Proteomes" id="UP001344447"/>
    </source>
</evidence>